<keyword evidence="2 4" id="KW-0807">Transducer</keyword>
<dbReference type="SMART" id="SM00283">
    <property type="entry name" value="MA"/>
    <property type="match status" value="1"/>
</dbReference>
<dbReference type="InterPro" id="IPR004089">
    <property type="entry name" value="MCPsignal_dom"/>
</dbReference>
<dbReference type="InterPro" id="IPR051310">
    <property type="entry name" value="MCP_chemotaxis"/>
</dbReference>
<dbReference type="PRINTS" id="PR00260">
    <property type="entry name" value="CHEMTRNSDUCR"/>
</dbReference>
<dbReference type="GO" id="GO:0005886">
    <property type="term" value="C:plasma membrane"/>
    <property type="evidence" value="ECO:0007669"/>
    <property type="project" value="TreeGrafter"/>
</dbReference>
<keyword evidence="7" id="KW-1185">Reference proteome</keyword>
<dbReference type="Proteomes" id="UP000019184">
    <property type="component" value="Unassembled WGS sequence"/>
</dbReference>
<name>A0A7U7J1K1_9GAMM</name>
<sequence>MVNLWLDFLYKITGGGERVLLDQVADRLKGCDLNFVAPSDEQESILARRLTAGFGNLSEAIRQAVALSVQIAEAVPPITAENGELVTQSHAQLGALTEVFTATQRLLEGLRGARDELREVIDLSKEANRCAQEGGSAARELAEAMVEVESRSARAHEIVEVIDTVAFQTNILSINASIEAARAGELGRGFAVVAQEIRQLAARTATAARDVRVIIGETSTAMSSGARSAAETQQVLTGLGELMARAGVAMESVAKRVTGQGEEIVSIDHSLNQVLTLGRNNLENAGRIAERSEALQQATDTLRDCVGLFRLSEDPLRETRHAAAFALATAAAKTVGAALATALRSGAITDTALFAREYQPISGTQPQKYHTAFDRLCDQLLPSIQEPAAVAQPWIVFAICANRDGYVPTHNQRFAQPLTGDPAKDLVGNRTKRIFDDRVGHSVGAHTDPYRLQVYRRDTGEIMFDLSVPIFVGAEHWGGFRIGYALA</sequence>
<dbReference type="Pfam" id="PF00015">
    <property type="entry name" value="MCPsignal"/>
    <property type="match status" value="1"/>
</dbReference>
<dbReference type="AlphaFoldDB" id="A0A7U7J1K1"/>
<evidence type="ECO:0000256" key="3">
    <source>
        <dbReference type="ARBA" id="ARBA00029447"/>
    </source>
</evidence>
<organism evidence="6 7">
    <name type="scientific">Candidatus Contendobacter odensis Run_B_J11</name>
    <dbReference type="NCBI Taxonomy" id="1400861"/>
    <lineage>
        <taxon>Bacteria</taxon>
        <taxon>Pseudomonadati</taxon>
        <taxon>Pseudomonadota</taxon>
        <taxon>Gammaproteobacteria</taxon>
        <taxon>Candidatus Competibacteraceae</taxon>
        <taxon>Candidatus Contendibacter</taxon>
    </lineage>
</organism>
<evidence type="ECO:0000256" key="2">
    <source>
        <dbReference type="ARBA" id="ARBA00023224"/>
    </source>
</evidence>
<evidence type="ECO:0000313" key="7">
    <source>
        <dbReference type="Proteomes" id="UP000019184"/>
    </source>
</evidence>
<dbReference type="EMBL" id="CBTK010000024">
    <property type="protein sequence ID" value="CDH43432.1"/>
    <property type="molecule type" value="Genomic_DNA"/>
</dbReference>
<dbReference type="Gene3D" id="1.10.287.950">
    <property type="entry name" value="Methyl-accepting chemotaxis protein"/>
    <property type="match status" value="1"/>
</dbReference>
<keyword evidence="1" id="KW-0488">Methylation</keyword>
<dbReference type="PANTHER" id="PTHR43531">
    <property type="entry name" value="PROTEIN ICFG"/>
    <property type="match status" value="1"/>
</dbReference>
<proteinExistence type="inferred from homology"/>
<dbReference type="InterPro" id="IPR004090">
    <property type="entry name" value="Chemotax_Me-accpt_rcpt"/>
</dbReference>
<comment type="similarity">
    <text evidence="3">Belongs to the methyl-accepting chemotaxis (MCP) protein family.</text>
</comment>
<protein>
    <submittedName>
        <fullName evidence="6">Chemotaxis methyl-accepting receptor protein</fullName>
    </submittedName>
</protein>
<evidence type="ECO:0000259" key="5">
    <source>
        <dbReference type="PROSITE" id="PS50111"/>
    </source>
</evidence>
<evidence type="ECO:0000313" key="6">
    <source>
        <dbReference type="EMBL" id="CDH43432.1"/>
    </source>
</evidence>
<comment type="caution">
    <text evidence="6">The sequence shown here is derived from an EMBL/GenBank/DDBJ whole genome shotgun (WGS) entry which is preliminary data.</text>
</comment>
<reference evidence="6 7" key="1">
    <citation type="journal article" date="2014" name="ISME J.">
        <title>Candidatus Competibacter-lineage genomes retrieved from metagenomes reveal functional metabolic diversity.</title>
        <authorList>
            <person name="McIlroy S.J."/>
            <person name="Albertsen M."/>
            <person name="Andresen E.K."/>
            <person name="Saunders A.M."/>
            <person name="Kristiansen R."/>
            <person name="Stokholm-Bjerregaard M."/>
            <person name="Nielsen K.L."/>
            <person name="Nielsen P.H."/>
        </authorList>
    </citation>
    <scope>NUCLEOTIDE SEQUENCE [LARGE SCALE GENOMIC DNA]</scope>
    <source>
        <strain evidence="6 7">Run_B_J11</strain>
    </source>
</reference>
<evidence type="ECO:0000256" key="4">
    <source>
        <dbReference type="PROSITE-ProRule" id="PRU00284"/>
    </source>
</evidence>
<dbReference type="GO" id="GO:0006935">
    <property type="term" value="P:chemotaxis"/>
    <property type="evidence" value="ECO:0007669"/>
    <property type="project" value="InterPro"/>
</dbReference>
<accession>A0A7U7J1K1</accession>
<dbReference type="GO" id="GO:0004888">
    <property type="term" value="F:transmembrane signaling receptor activity"/>
    <property type="evidence" value="ECO:0007669"/>
    <property type="project" value="InterPro"/>
</dbReference>
<dbReference type="GO" id="GO:0007165">
    <property type="term" value="P:signal transduction"/>
    <property type="evidence" value="ECO:0007669"/>
    <property type="project" value="UniProtKB-KW"/>
</dbReference>
<dbReference type="PROSITE" id="PS50111">
    <property type="entry name" value="CHEMOTAXIS_TRANSDUC_2"/>
    <property type="match status" value="1"/>
</dbReference>
<keyword evidence="6" id="KW-0675">Receptor</keyword>
<dbReference type="SUPFAM" id="SSF58104">
    <property type="entry name" value="Methyl-accepting chemotaxis protein (MCP) signaling domain"/>
    <property type="match status" value="1"/>
</dbReference>
<evidence type="ECO:0000256" key="1">
    <source>
        <dbReference type="ARBA" id="ARBA00022481"/>
    </source>
</evidence>
<feature type="domain" description="Methyl-accepting transducer" evidence="5">
    <location>
        <begin position="67"/>
        <end position="289"/>
    </location>
</feature>
<gene>
    <name evidence="6" type="ORF">BN874_120083</name>
</gene>
<dbReference type="PANTHER" id="PTHR43531:SF14">
    <property type="entry name" value="METHYL-ACCEPTING CHEMOTAXIS PROTEIN I-RELATED"/>
    <property type="match status" value="1"/>
</dbReference>
<dbReference type="OrthoDB" id="2489132at2"/>